<feature type="transmembrane region" description="Helical" evidence="1">
    <location>
        <begin position="215"/>
        <end position="235"/>
    </location>
</feature>
<evidence type="ECO:0008006" key="4">
    <source>
        <dbReference type="Google" id="ProtNLM"/>
    </source>
</evidence>
<comment type="caution">
    <text evidence="2">The sequence shown here is derived from an EMBL/GenBank/DDBJ whole genome shotgun (WGS) entry which is preliminary data.</text>
</comment>
<name>A0A0G0BAQ1_9BACT</name>
<evidence type="ECO:0000313" key="2">
    <source>
        <dbReference type="EMBL" id="KKP66513.1"/>
    </source>
</evidence>
<evidence type="ECO:0000256" key="1">
    <source>
        <dbReference type="SAM" id="Phobius"/>
    </source>
</evidence>
<feature type="transmembrane region" description="Helical" evidence="1">
    <location>
        <begin position="188"/>
        <end position="208"/>
    </location>
</feature>
<keyword evidence="1" id="KW-0812">Transmembrane</keyword>
<feature type="transmembrane region" description="Helical" evidence="1">
    <location>
        <begin position="90"/>
        <end position="112"/>
    </location>
</feature>
<keyword evidence="1" id="KW-1133">Transmembrane helix</keyword>
<accession>A0A0G0BAQ1</accession>
<evidence type="ECO:0000313" key="3">
    <source>
        <dbReference type="Proteomes" id="UP000034952"/>
    </source>
</evidence>
<keyword evidence="1" id="KW-0472">Membrane</keyword>
<feature type="transmembrane region" description="Helical" evidence="1">
    <location>
        <begin position="56"/>
        <end position="74"/>
    </location>
</feature>
<feature type="transmembrane region" description="Helical" evidence="1">
    <location>
        <begin position="29"/>
        <end position="50"/>
    </location>
</feature>
<protein>
    <recommendedName>
        <fullName evidence="4">CAAX amino terminal protease family protein</fullName>
    </recommendedName>
</protein>
<dbReference type="AlphaFoldDB" id="A0A0G0BAQ1"/>
<reference evidence="2 3" key="1">
    <citation type="journal article" date="2015" name="Nature">
        <title>rRNA introns, odd ribosomes, and small enigmatic genomes across a large radiation of phyla.</title>
        <authorList>
            <person name="Brown C.T."/>
            <person name="Hug L.A."/>
            <person name="Thomas B.C."/>
            <person name="Sharon I."/>
            <person name="Castelle C.J."/>
            <person name="Singh A."/>
            <person name="Wilkins M.J."/>
            <person name="Williams K.H."/>
            <person name="Banfield J.F."/>
        </authorList>
    </citation>
    <scope>NUCLEOTIDE SEQUENCE [LARGE SCALE GENOMIC DNA]</scope>
</reference>
<feature type="transmembrane region" description="Helical" evidence="1">
    <location>
        <begin position="165"/>
        <end position="182"/>
    </location>
</feature>
<sequence length="236" mass="27784">MRNKEFIPLKLKFLQRFIKSYYTTLNNKIIKAIILFIIAFGLTSLTMTQVITMNRYILNIFFLSITSLFFILYFKKTLTNLISKTYKSEFIFLVGISLIIHLISSYFILNYLNQPIWPFDSRGTSFLLMNNFYLWTKPFDVLLQQLLIVLLVIKLHQYKLTLKQITLLFVLGFGAIHIFQIFKTDIIIGLAFTLGAIISSFVYPYMILKVRNGYIYNFMIHMGIYNIAALLSYILY</sequence>
<dbReference type="EMBL" id="LBPY01000006">
    <property type="protein sequence ID" value="KKP66513.1"/>
    <property type="molecule type" value="Genomic_DNA"/>
</dbReference>
<gene>
    <name evidence="2" type="ORF">UR64_C0006G0040</name>
</gene>
<feature type="transmembrane region" description="Helical" evidence="1">
    <location>
        <begin position="132"/>
        <end position="153"/>
    </location>
</feature>
<proteinExistence type="predicted"/>
<dbReference type="Proteomes" id="UP000034952">
    <property type="component" value="Unassembled WGS sequence"/>
</dbReference>
<organism evidence="2 3">
    <name type="scientific">Candidatus Nomurabacteria bacterium GW2011_GWE1_35_16</name>
    <dbReference type="NCBI Taxonomy" id="1618761"/>
    <lineage>
        <taxon>Bacteria</taxon>
        <taxon>Candidatus Nomuraibacteriota</taxon>
    </lineage>
</organism>